<gene>
    <name evidence="2" type="ordered locus">ECU04_1410</name>
</gene>
<evidence type="ECO:0000256" key="1">
    <source>
        <dbReference type="SAM" id="MobiDB-lite"/>
    </source>
</evidence>
<feature type="compositionally biased region" description="Basic and acidic residues" evidence="1">
    <location>
        <begin position="202"/>
        <end position="227"/>
    </location>
</feature>
<dbReference type="HOGENOM" id="CLU_031976_0_0_1"/>
<evidence type="ECO:0000313" key="3">
    <source>
        <dbReference type="Proteomes" id="UP000000819"/>
    </source>
</evidence>
<accession>Q8SVR3</accession>
<dbReference type="InParanoid" id="Q8SVR3"/>
<reference evidence="2 3" key="1">
    <citation type="journal article" date="2001" name="Nature">
        <title>Genome sequence and gene compaction of the eukaryote parasite Encephalitozoon cuniculi.</title>
        <authorList>
            <person name="Katinka M.D."/>
            <person name="Duprat S."/>
            <person name="Cornillot E."/>
            <person name="Metenier G."/>
            <person name="Thomarat F."/>
            <person name="Prensier G."/>
            <person name="Barbe V."/>
            <person name="Peyretaillade E."/>
            <person name="Brottier P."/>
            <person name="Wincker P."/>
            <person name="Delbac F."/>
            <person name="El Alaoui H."/>
            <person name="Peyret P."/>
            <person name="Saurin W."/>
            <person name="Gouy M."/>
            <person name="Weissenbach J."/>
            <person name="Vivares C.P."/>
        </authorList>
    </citation>
    <scope>NUCLEOTIDE SEQUENCE [LARGE SCALE GENOMIC DNA]</scope>
    <source>
        <strain evidence="2 3">GB-M1</strain>
    </source>
</reference>
<feature type="compositionally biased region" description="Basic and acidic residues" evidence="1">
    <location>
        <begin position="164"/>
        <end position="173"/>
    </location>
</feature>
<sequence>MIILMIMECLHAMQNELTSRCQKYGISLNDCLNSVYMPKREYDEYLQSFNLPIIRDSSCTKGRCMAVVYKDMNRCMNCRKEQCRDECGELEWMREDLASRAAGAYQRDAESQIPLIHVIHHKEADRRTAGMPRITEAPSVSYKSITVIETKTETVSEQPVTSSRSEERQDTRTSEASTIHETQREETKTVFRTVEVPQVLERTSREARPGRSEIQMKRGDNDSKALPEDSENSRAIPVSIKRSKFKYSLPELEKMDDVSEDERGVEDEKKEKSEPTVVTVTRVFYKTISVEKPITLYREVTTTVKNEVPIINYKLTTVREISTATKTESSTKTETVVQTQYSMIISTKTQYNQEASSSREVSISTGPRTVSSETSKKDDGGHKDIKISEAPGKEERATTSPSVVYRTVTKPATSILTVTKIQEKTMQLELGSGEIHDSASQKKESTSANTIGSSPVASLICTEKCSTAGVLSSSGKNDVASSTVGVPAPATQSLVSAGRQDIIAELLPLVRKVLIEDAEETKPPKSSKKSSSAEMSNDVTRTVTKTVVRTIEREVRNKGGHKTIYSTVYSYKKKPSCRKGVEGKKKRVCKDAEEELVTTVYV</sequence>
<dbReference type="STRING" id="284813.Q8SVR3"/>
<name>Q8SVR3_ENCCU</name>
<feature type="compositionally biased region" description="Polar residues" evidence="1">
    <location>
        <begin position="352"/>
        <end position="373"/>
    </location>
</feature>
<dbReference type="GeneID" id="858974"/>
<feature type="compositionally biased region" description="Polar residues" evidence="1">
    <location>
        <begin position="152"/>
        <end position="163"/>
    </location>
</feature>
<proteinExistence type="predicted"/>
<dbReference type="EMBL" id="AL590444">
    <property type="protein sequence ID" value="CAD25330.2"/>
    <property type="molecule type" value="Genomic_DNA"/>
</dbReference>
<keyword evidence="3" id="KW-1185">Reference proteome</keyword>
<evidence type="ECO:0000313" key="2">
    <source>
        <dbReference type="EMBL" id="CAD25330.2"/>
    </source>
</evidence>
<feature type="region of interest" description="Disordered" evidence="1">
    <location>
        <begin position="152"/>
        <end position="233"/>
    </location>
</feature>
<dbReference type="Proteomes" id="UP000000819">
    <property type="component" value="Chromosome IV"/>
</dbReference>
<feature type="compositionally biased region" description="Basic and acidic residues" evidence="1">
    <location>
        <begin position="374"/>
        <end position="397"/>
    </location>
</feature>
<dbReference type="AlphaFoldDB" id="Q8SVR3"/>
<organism evidence="2 3">
    <name type="scientific">Encephalitozoon cuniculi (strain GB-M1)</name>
    <name type="common">Microsporidian parasite</name>
    <dbReference type="NCBI Taxonomy" id="284813"/>
    <lineage>
        <taxon>Eukaryota</taxon>
        <taxon>Fungi</taxon>
        <taxon>Fungi incertae sedis</taxon>
        <taxon>Microsporidia</taxon>
        <taxon>Unikaryonidae</taxon>
        <taxon>Encephalitozoon</taxon>
    </lineage>
</organism>
<dbReference type="OrthoDB" id="2192975at2759"/>
<dbReference type="VEuPathDB" id="MicrosporidiaDB:ECU04_1410"/>
<feature type="region of interest" description="Disordered" evidence="1">
    <location>
        <begin position="352"/>
        <end position="403"/>
    </location>
</feature>
<feature type="region of interest" description="Disordered" evidence="1">
    <location>
        <begin position="432"/>
        <end position="452"/>
    </location>
</feature>
<dbReference type="RefSeq" id="NP_584826.2">
    <property type="nucleotide sequence ID" value="NM_001041176.2"/>
</dbReference>
<feature type="region of interest" description="Disordered" evidence="1">
    <location>
        <begin position="519"/>
        <end position="541"/>
    </location>
</feature>
<protein>
    <submittedName>
        <fullName evidence="2">Uncharacterized protein</fullName>
    </submittedName>
</protein>
<dbReference type="KEGG" id="ecu:ECU04_1410"/>
<feature type="compositionally biased region" description="Basic and acidic residues" evidence="1">
    <location>
        <begin position="434"/>
        <end position="445"/>
    </location>
</feature>
<reference evidence="2 3" key="2">
    <citation type="journal article" date="2009" name="BMC Genomics">
        <title>Identification of transcriptional signals in Encephalitozoon cuniculi widespread among Microsporidia phylum: support for accurate structural genome annotation.</title>
        <authorList>
            <person name="Peyretaillade E."/>
            <person name="Goncalves O."/>
            <person name="Terrat S."/>
            <person name="Dugat-Bony E."/>
            <person name="Wincker P."/>
            <person name="Cornman R.S."/>
            <person name="Evans J.D."/>
            <person name="Delbac F."/>
            <person name="Peyret P."/>
        </authorList>
    </citation>
    <scope>NUCLEOTIDE SEQUENCE [LARGE SCALE GENOMIC DNA]</scope>
    <source>
        <strain evidence="2 3">GB-M1</strain>
    </source>
</reference>